<organism evidence="3 4">
    <name type="scientific">Silvibacterium dinghuense</name>
    <dbReference type="NCBI Taxonomy" id="1560006"/>
    <lineage>
        <taxon>Bacteria</taxon>
        <taxon>Pseudomonadati</taxon>
        <taxon>Acidobacteriota</taxon>
        <taxon>Terriglobia</taxon>
        <taxon>Terriglobales</taxon>
        <taxon>Acidobacteriaceae</taxon>
        <taxon>Silvibacterium</taxon>
    </lineage>
</organism>
<proteinExistence type="predicted"/>
<evidence type="ECO:0000256" key="1">
    <source>
        <dbReference type="SAM" id="MobiDB-lite"/>
    </source>
</evidence>
<dbReference type="Proteomes" id="UP000290253">
    <property type="component" value="Unassembled WGS sequence"/>
</dbReference>
<comment type="caution">
    <text evidence="3">The sequence shown here is derived from an EMBL/GenBank/DDBJ whole genome shotgun (WGS) entry which is preliminary data.</text>
</comment>
<keyword evidence="2" id="KW-1133">Transmembrane helix</keyword>
<dbReference type="AlphaFoldDB" id="A0A4Q1SL13"/>
<dbReference type="InterPro" id="IPR025325">
    <property type="entry name" value="DUF4231"/>
</dbReference>
<feature type="compositionally biased region" description="Polar residues" evidence="1">
    <location>
        <begin position="143"/>
        <end position="154"/>
    </location>
</feature>
<dbReference type="EMBL" id="SDMK01000001">
    <property type="protein sequence ID" value="RXS98155.1"/>
    <property type="molecule type" value="Genomic_DNA"/>
</dbReference>
<evidence type="ECO:0000313" key="3">
    <source>
        <dbReference type="EMBL" id="RXS98155.1"/>
    </source>
</evidence>
<dbReference type="OrthoDB" id="9791874at2"/>
<name>A0A4Q1SL13_9BACT</name>
<reference evidence="3 4" key="1">
    <citation type="journal article" date="2016" name="Int. J. Syst. Evol. Microbiol.">
        <title>Acidipila dinghuensis sp. nov., an acidobacterium isolated from forest soil.</title>
        <authorList>
            <person name="Jiang Y.W."/>
            <person name="Wang J."/>
            <person name="Chen M.H."/>
            <person name="Lv Y.Y."/>
            <person name="Qiu L.H."/>
        </authorList>
    </citation>
    <scope>NUCLEOTIDE SEQUENCE [LARGE SCALE GENOMIC DNA]</scope>
    <source>
        <strain evidence="3 4">DHOF10</strain>
    </source>
</reference>
<keyword evidence="4" id="KW-1185">Reference proteome</keyword>
<gene>
    <name evidence="3" type="ORF">ESZ00_04610</name>
</gene>
<protein>
    <submittedName>
        <fullName evidence="3">DUF4231 domain-containing protein</fullName>
    </submittedName>
</protein>
<feature type="region of interest" description="Disordered" evidence="1">
    <location>
        <begin position="143"/>
        <end position="163"/>
    </location>
</feature>
<accession>A0A4Q1SL13</accession>
<dbReference type="NCBIfam" id="NF033634">
    <property type="entry name" value="SLATT_1"/>
    <property type="match status" value="1"/>
</dbReference>
<dbReference type="Pfam" id="PF14015">
    <property type="entry name" value="DUF4231"/>
    <property type="match status" value="1"/>
</dbReference>
<evidence type="ECO:0000256" key="2">
    <source>
        <dbReference type="SAM" id="Phobius"/>
    </source>
</evidence>
<keyword evidence="2" id="KW-0812">Transmembrane</keyword>
<evidence type="ECO:0000313" key="4">
    <source>
        <dbReference type="Proteomes" id="UP000290253"/>
    </source>
</evidence>
<keyword evidence="2" id="KW-0472">Membrane</keyword>
<sequence length="163" mass="18121">MPASLQADFPVAHPPASDPILNRLEDQIGWYDRKSRSAQRVFKRIKVVEILAAALIPFLTGLRLPEVAMIAGGLGVLITILEGILHLNQYQQNWTMYRATCEALKHEKYTFLALAGPYATAPNPRCLLAERIESTVSQEHAQWSSFQQQGNQRAPQKPGAESA</sequence>
<feature type="transmembrane region" description="Helical" evidence="2">
    <location>
        <begin position="68"/>
        <end position="88"/>
    </location>
</feature>